<feature type="signal peptide" evidence="1">
    <location>
        <begin position="1"/>
        <end position="29"/>
    </location>
</feature>
<keyword evidence="3" id="KW-1185">Reference proteome</keyword>
<sequence>MTIRRKMRVFPAGLFAVATLLVASGAALAQTPNSGSSQQGSMGCPMMGNMGSMMGGMNQMGRMGGGMGMGMMGRMNMNQMGRGMGMQGCMMGRMNQMGGMGGGNMGGGMGMMNGGMADMGTIHSLFAQSGTISRTVKILPNGIEALTESSDPQTVGLLQEHVAAMKTRLEKNQPIRQGDPLFAALFQNADKVVISVTATERGVKVVETSEDAYTVKLLQSHAQAVSDFIKNGMAGMHTFHPVPPRQ</sequence>
<reference evidence="2 3" key="1">
    <citation type="submission" date="2020-08" db="EMBL/GenBank/DDBJ databases">
        <title>Genomic Encyclopedia of Type Strains, Phase IV (KMG-IV): sequencing the most valuable type-strain genomes for metagenomic binning, comparative biology and taxonomic classification.</title>
        <authorList>
            <person name="Goeker M."/>
        </authorList>
    </citation>
    <scope>NUCLEOTIDE SEQUENCE [LARGE SCALE GENOMIC DNA]</scope>
    <source>
        <strain evidence="2 3">DSM 23562</strain>
    </source>
</reference>
<gene>
    <name evidence="2" type="ORF">HNQ39_005876</name>
</gene>
<keyword evidence="1" id="KW-0732">Signal</keyword>
<name>A0A7W9SY65_ARMRO</name>
<proteinExistence type="predicted"/>
<dbReference type="AlphaFoldDB" id="A0A7W9SY65"/>
<dbReference type="RefSeq" id="WP_184204112.1">
    <property type="nucleotide sequence ID" value="NZ_JACHGW010000012.1"/>
</dbReference>
<dbReference type="Proteomes" id="UP000520814">
    <property type="component" value="Unassembled WGS sequence"/>
</dbReference>
<organism evidence="2 3">
    <name type="scientific">Armatimonas rosea</name>
    <dbReference type="NCBI Taxonomy" id="685828"/>
    <lineage>
        <taxon>Bacteria</taxon>
        <taxon>Bacillati</taxon>
        <taxon>Armatimonadota</taxon>
        <taxon>Armatimonadia</taxon>
        <taxon>Armatimonadales</taxon>
        <taxon>Armatimonadaceae</taxon>
        <taxon>Armatimonas</taxon>
    </lineage>
</organism>
<evidence type="ECO:0000256" key="1">
    <source>
        <dbReference type="SAM" id="SignalP"/>
    </source>
</evidence>
<evidence type="ECO:0000313" key="3">
    <source>
        <dbReference type="Proteomes" id="UP000520814"/>
    </source>
</evidence>
<evidence type="ECO:0000313" key="2">
    <source>
        <dbReference type="EMBL" id="MBB6054029.1"/>
    </source>
</evidence>
<comment type="caution">
    <text evidence="2">The sequence shown here is derived from an EMBL/GenBank/DDBJ whole genome shotgun (WGS) entry which is preliminary data.</text>
</comment>
<accession>A0A7W9SY65</accession>
<dbReference type="EMBL" id="JACHGW010000012">
    <property type="protein sequence ID" value="MBB6054029.1"/>
    <property type="molecule type" value="Genomic_DNA"/>
</dbReference>
<feature type="chain" id="PRO_5031179782" evidence="1">
    <location>
        <begin position="30"/>
        <end position="246"/>
    </location>
</feature>
<protein>
    <submittedName>
        <fullName evidence="2">Uncharacterized protein</fullName>
    </submittedName>
</protein>